<dbReference type="Gene3D" id="3.90.780.10">
    <property type="entry name" value="5'-Nucleotidase, C-terminal domain"/>
    <property type="match status" value="1"/>
</dbReference>
<dbReference type="InterPro" id="IPR036907">
    <property type="entry name" value="5'-Nucleotdase_C_sf"/>
</dbReference>
<dbReference type="Gene3D" id="3.60.21.10">
    <property type="match status" value="1"/>
</dbReference>
<comment type="similarity">
    <text evidence="1 3">Belongs to the 5'-nucleotidase family.</text>
</comment>
<dbReference type="SUPFAM" id="SSF55816">
    <property type="entry name" value="5'-nucleotidase (syn. UDP-sugar hydrolase), C-terminal domain"/>
    <property type="match status" value="1"/>
</dbReference>
<evidence type="ECO:0000313" key="7">
    <source>
        <dbReference type="Proteomes" id="UP000663846"/>
    </source>
</evidence>
<dbReference type="GO" id="GO:0000166">
    <property type="term" value="F:nucleotide binding"/>
    <property type="evidence" value="ECO:0007669"/>
    <property type="project" value="UniProtKB-KW"/>
</dbReference>
<comment type="caution">
    <text evidence="6">The sequence shown here is derived from an EMBL/GenBank/DDBJ whole genome shotgun (WGS) entry which is preliminary data.</text>
</comment>
<dbReference type="InterPro" id="IPR006179">
    <property type="entry name" value="5_nucleotidase/apyrase"/>
</dbReference>
<sequence>MTTFTLPIIHFNDVYNMSCSPHGTGTDEDLVFTEGKLTRTNIDKVVRFSEEINTIRAKWVEEAEKRDEQGRVLTDVNDEYGLVLFSGDLFSPSVESMLTRGLNMVHLMNELAPDACVPGNHEFEFGRARFEQLIEFSNSKWLLSNVKHHPKVKDSIAPEDPTILPGLHEYCVFERSGLTIGIIGLMSDDALKSTLATAKKNLAPVGTMAKVCMDLSDKLRKPKEQGGLGCDIVLALTHATHTEDVELAQEVNAYPSTKKPDLENLPGIDVIFGGHDHTYFLGRGVELKSGKAFENKQEKDDGLLIVKSGYDFNEFSELSLELEKRDGKHRRYVVKSLRVTRHEVTSERMSTKAIKLSPMGKVLRRQFNNEILTGLEAPVARLTDAFEEKLNSKNPRKGETAIGNWLAETLLTAYNDMGFDPMDPPSFPTIFITTGGAIRNYELPREVKVRDVIGLLPFRDPLVVMKLNGLAILSALEGALSNASNKESNMEEEGTGRFPVFSGMRVRWDSTLPAGKRIESVETRVSLPFEPERWQAIDRTGDTVYTVLVNRYLAEGNIGFDSFAAAYKADNSIRTDCDVPLFQALLTYLGTKYALRKIKNQLITAFLKGQFPEPGEMTTGANTPMENLSKVTLSGHVLFELYRVDRLDKEVGNQVRANAGTNGKKGAEGVDESATRLKELTKHLGMPEIKKAIGKMAAVVYNQSPDSFIPTITIGTEDGRIVDTSRNRNGTV</sequence>
<dbReference type="EMBL" id="CAJMWS010000384">
    <property type="protein sequence ID" value="CAE6439981.1"/>
    <property type="molecule type" value="Genomic_DNA"/>
</dbReference>
<dbReference type="PANTHER" id="PTHR11575:SF48">
    <property type="entry name" value="5'-NUCLEOTIDASE"/>
    <property type="match status" value="1"/>
</dbReference>
<evidence type="ECO:0000259" key="5">
    <source>
        <dbReference type="Pfam" id="PF02872"/>
    </source>
</evidence>
<feature type="domain" description="5'-Nucleotidase C-terminal" evidence="5">
    <location>
        <begin position="388"/>
        <end position="564"/>
    </location>
</feature>
<keyword evidence="2" id="KW-0732">Signal</keyword>
<dbReference type="AlphaFoldDB" id="A0A8H3AU35"/>
<evidence type="ECO:0000259" key="4">
    <source>
        <dbReference type="Pfam" id="PF00149"/>
    </source>
</evidence>
<evidence type="ECO:0000256" key="3">
    <source>
        <dbReference type="RuleBase" id="RU362119"/>
    </source>
</evidence>
<evidence type="ECO:0000313" key="6">
    <source>
        <dbReference type="EMBL" id="CAE6439981.1"/>
    </source>
</evidence>
<reference evidence="6" key="1">
    <citation type="submission" date="2021-01" db="EMBL/GenBank/DDBJ databases">
        <authorList>
            <person name="Kaushik A."/>
        </authorList>
    </citation>
    <scope>NUCLEOTIDE SEQUENCE</scope>
    <source>
        <strain evidence="6">AG1-1C</strain>
    </source>
</reference>
<dbReference type="InterPro" id="IPR008334">
    <property type="entry name" value="5'-Nucleotdase_C"/>
</dbReference>
<accession>A0A8H3AU35</accession>
<name>A0A8H3AU35_9AGAM</name>
<dbReference type="InterPro" id="IPR004843">
    <property type="entry name" value="Calcineurin-like_PHP"/>
</dbReference>
<dbReference type="GO" id="GO:0009166">
    <property type="term" value="P:nucleotide catabolic process"/>
    <property type="evidence" value="ECO:0007669"/>
    <property type="project" value="InterPro"/>
</dbReference>
<dbReference type="InterPro" id="IPR029052">
    <property type="entry name" value="Metallo-depent_PP-like"/>
</dbReference>
<dbReference type="Pfam" id="PF00149">
    <property type="entry name" value="Metallophos"/>
    <property type="match status" value="1"/>
</dbReference>
<dbReference type="PANTHER" id="PTHR11575">
    <property type="entry name" value="5'-NUCLEOTIDASE-RELATED"/>
    <property type="match status" value="1"/>
</dbReference>
<gene>
    <name evidence="6" type="ORF">RDB_LOCUS127597</name>
</gene>
<dbReference type="PRINTS" id="PR01607">
    <property type="entry name" value="APYRASEFAMLY"/>
</dbReference>
<feature type="domain" description="Calcineurin-like phosphoesterase" evidence="4">
    <location>
        <begin position="67"/>
        <end position="279"/>
    </location>
</feature>
<keyword evidence="3" id="KW-0547">Nucleotide-binding</keyword>
<organism evidence="6 7">
    <name type="scientific">Rhizoctonia solani</name>
    <dbReference type="NCBI Taxonomy" id="456999"/>
    <lineage>
        <taxon>Eukaryota</taxon>
        <taxon>Fungi</taxon>
        <taxon>Dikarya</taxon>
        <taxon>Basidiomycota</taxon>
        <taxon>Agaricomycotina</taxon>
        <taxon>Agaricomycetes</taxon>
        <taxon>Cantharellales</taxon>
        <taxon>Ceratobasidiaceae</taxon>
        <taxon>Rhizoctonia</taxon>
    </lineage>
</organism>
<dbReference type="Proteomes" id="UP000663846">
    <property type="component" value="Unassembled WGS sequence"/>
</dbReference>
<evidence type="ECO:0008006" key="8">
    <source>
        <dbReference type="Google" id="ProtNLM"/>
    </source>
</evidence>
<dbReference type="Pfam" id="PF02872">
    <property type="entry name" value="5_nucleotid_C"/>
    <property type="match status" value="1"/>
</dbReference>
<dbReference type="SUPFAM" id="SSF56300">
    <property type="entry name" value="Metallo-dependent phosphatases"/>
    <property type="match status" value="1"/>
</dbReference>
<keyword evidence="3" id="KW-0378">Hydrolase</keyword>
<protein>
    <recommendedName>
        <fullName evidence="8">5'-nucleotidase</fullName>
    </recommendedName>
</protein>
<evidence type="ECO:0000256" key="2">
    <source>
        <dbReference type="ARBA" id="ARBA00022729"/>
    </source>
</evidence>
<evidence type="ECO:0000256" key="1">
    <source>
        <dbReference type="ARBA" id="ARBA00006654"/>
    </source>
</evidence>
<proteinExistence type="inferred from homology"/>
<dbReference type="GO" id="GO:0016787">
    <property type="term" value="F:hydrolase activity"/>
    <property type="evidence" value="ECO:0007669"/>
    <property type="project" value="UniProtKB-KW"/>
</dbReference>